<organism evidence="2 3">
    <name type="scientific">Pasteurella multocida</name>
    <dbReference type="NCBI Taxonomy" id="747"/>
    <lineage>
        <taxon>Bacteria</taxon>
        <taxon>Pseudomonadati</taxon>
        <taxon>Pseudomonadota</taxon>
        <taxon>Gammaproteobacteria</taxon>
        <taxon>Pasteurellales</taxon>
        <taxon>Pasteurellaceae</taxon>
        <taxon>Pasteurella</taxon>
    </lineage>
</organism>
<dbReference type="EMBL" id="JANJHC010000011">
    <property type="protein sequence ID" value="MDA5623178.1"/>
    <property type="molecule type" value="Genomic_DNA"/>
</dbReference>
<dbReference type="GO" id="GO:0009279">
    <property type="term" value="C:cell outer membrane"/>
    <property type="evidence" value="ECO:0007669"/>
    <property type="project" value="UniProtKB-UniRule"/>
</dbReference>
<dbReference type="GO" id="GO:0009986">
    <property type="term" value="C:cell surface"/>
    <property type="evidence" value="ECO:0007669"/>
    <property type="project" value="UniProtKB-UniRule"/>
</dbReference>
<comment type="caution">
    <text evidence="2">The sequence shown here is derived from an EMBL/GenBank/DDBJ whole genome shotgun (WGS) entry which is preliminary data.</text>
</comment>
<dbReference type="PIRSF" id="PIRSF012320">
    <property type="entry name" value="Prplsmic_HI0178_prd"/>
    <property type="match status" value="1"/>
</dbReference>
<dbReference type="Pfam" id="PF16747">
    <property type="entry name" value="Adhesin_E"/>
    <property type="match status" value="1"/>
</dbReference>
<gene>
    <name evidence="2" type="ORF">NM948_06410</name>
</gene>
<dbReference type="GeneID" id="77207362"/>
<keyword evidence="1" id="KW-0843">Virulence</keyword>
<dbReference type="KEGG" id="pmul:DR93_2057"/>
<evidence type="ECO:0000313" key="3">
    <source>
        <dbReference type="Proteomes" id="UP001145481"/>
    </source>
</evidence>
<name>A0A1E3XLQ7_PASMD</name>
<dbReference type="InterPro" id="IPR016595">
    <property type="entry name" value="Adhesin_E_Pasteurellaceae"/>
</dbReference>
<dbReference type="Proteomes" id="UP001145481">
    <property type="component" value="Unassembled WGS sequence"/>
</dbReference>
<comment type="function">
    <text evidence="1">Acts as a multifunctional adhesin involved in direct interactions with host epithelial cells and host proteins.</text>
</comment>
<proteinExistence type="predicted"/>
<dbReference type="AlphaFoldDB" id="A0A1E3XLQ7"/>
<reference evidence="2" key="1">
    <citation type="submission" date="2022-07" db="EMBL/GenBank/DDBJ databases">
        <title>Genome-based characterization of novel serogroup A variants of Pasteurella multocida.</title>
        <authorList>
            <person name="Prajapati A."/>
            <person name="Yogisharadhya R."/>
            <person name="Mohanty N."/>
            <person name="Chanda M."/>
            <person name="Mendem S.K."/>
            <person name="Siddaramappa S."/>
            <person name="Shivachandra S.B."/>
        </authorList>
    </citation>
    <scope>NUCLEOTIDE SEQUENCE</scope>
    <source>
        <strain evidence="2">NIVEDIPm19</strain>
    </source>
</reference>
<dbReference type="PROSITE" id="PS51257">
    <property type="entry name" value="PROKAR_LIPOPROTEIN"/>
    <property type="match status" value="1"/>
</dbReference>
<sequence>MKKWGFMMISMFGLVACNAPVPVEKPQPPEIVLTLPTLIESGFVRLEQNPNQFIDAQRVKKDPLNPNQVHFDVVENFEKAVYAYPEQPERYAKSLRQVYFVNCESHGLALVSATYHADFWGKGEASSTQIQHLSLAKHYMHSPHKILGQVICKGIYRN</sequence>
<keyword evidence="1" id="KW-0998">Cell outer membrane</keyword>
<evidence type="ECO:0000313" key="2">
    <source>
        <dbReference type="EMBL" id="MDA5623178.1"/>
    </source>
</evidence>
<protein>
    <recommendedName>
        <fullName evidence="1">Surface-adhesin protein</fullName>
    </recommendedName>
</protein>
<dbReference type="InterPro" id="IPR043088">
    <property type="entry name" value="Adhesin_E"/>
</dbReference>
<dbReference type="InterPro" id="IPR031939">
    <property type="entry name" value="Adhesin_E-like"/>
</dbReference>
<accession>A0A1E3XLQ7</accession>
<evidence type="ECO:0000256" key="1">
    <source>
        <dbReference type="PIRNR" id="PIRNR012320"/>
    </source>
</evidence>
<dbReference type="RefSeq" id="WP_005751011.1">
    <property type="nucleotide sequence ID" value="NZ_AP025519.1"/>
</dbReference>
<keyword evidence="1" id="KW-0472">Membrane</keyword>
<dbReference type="Gene3D" id="2.40.128.710">
    <property type="entry name" value="Surface-adhesin protein E"/>
    <property type="match status" value="1"/>
</dbReference>